<keyword evidence="7" id="KW-0735">Signal-anchor</keyword>
<dbReference type="GO" id="GO:0008499">
    <property type="term" value="F:N-acetyl-beta-D-glucosaminide beta-(1,3)-galactosyltransferase activity"/>
    <property type="evidence" value="ECO:0007669"/>
    <property type="project" value="TreeGrafter"/>
</dbReference>
<evidence type="ECO:0000256" key="1">
    <source>
        <dbReference type="ARBA" id="ARBA00004323"/>
    </source>
</evidence>
<evidence type="ECO:0000256" key="10">
    <source>
        <dbReference type="ARBA" id="ARBA00023098"/>
    </source>
</evidence>
<keyword evidence="12" id="KW-0325">Glycoprotein</keyword>
<proteinExistence type="inferred from homology"/>
<keyword evidence="5" id="KW-0808">Transferase</keyword>
<dbReference type="Pfam" id="PF01762">
    <property type="entry name" value="Galactosyl_T"/>
    <property type="match status" value="3"/>
</dbReference>
<evidence type="ECO:0000256" key="7">
    <source>
        <dbReference type="ARBA" id="ARBA00022968"/>
    </source>
</evidence>
<dbReference type="PANTHER" id="PTHR11214">
    <property type="entry name" value="BETA-1,3-N-ACETYLGLUCOSAMINYLTRANSFERASE"/>
    <property type="match status" value="1"/>
</dbReference>
<comment type="subcellular location">
    <subcellularLocation>
        <location evidence="1">Golgi apparatus membrane</location>
        <topology evidence="1">Single-pass type II membrane protein</topology>
    </subcellularLocation>
</comment>
<dbReference type="STRING" id="623744.A0A553R6N5"/>
<evidence type="ECO:0000256" key="4">
    <source>
        <dbReference type="ARBA" id="ARBA00022676"/>
    </source>
</evidence>
<keyword evidence="10" id="KW-0443">Lipid metabolism</keyword>
<evidence type="ECO:0000256" key="2">
    <source>
        <dbReference type="ARBA" id="ARBA00004922"/>
    </source>
</evidence>
<dbReference type="InterPro" id="IPR002659">
    <property type="entry name" value="Glyco_trans_31"/>
</dbReference>
<name>A0A553R6N5_9TELE</name>
<sequence>MVYTTDFSLKIHTANETLFKTVMNKIYSYNMKIEFQTPSKNSMIISVLFPTLNVNRKVHPTTTQFSTPTTSEHLHAVHPSNYHFIMDEPDKCKENPFLVFMVPVAPHQVDARNAIRSTWGNESTVQGKTILTLFLVGLPGGEPKRTQEELKEESLQHRDLIQSNFVDSYFNLTIKTMVIMDWLATRCPQANYSMKVDSDMFINVNNLITLLLRPDTPRENYITGLLMSDRPVVRNKDSKWYVSEELYPEATYPPYLLGMGYVFSSDLPGKLVNISKYIKPFNIEDAYIGACLKQLGLEPSHPPDSSQFGIYMGEYNRDNFLRVITTILESPDQLIKIWNDMFCKSCLLVCVLILINILFLYFTATIIERRKWLKLLKEPGNHRLAYPQNYEFILDLPEKCEQQKPFVVVIVPVAPENVEARNAIRITWGSERLVRDKVVLVLFLLGSRSGNKSLQEQLHNESQTFQDVIQSNFQDTYRNLTIKTLVMMDWLSKKCQQASYAVKVDADVLLNVKNLIYMLVNLKTLQHNYITGLVVTGNTVVRDPYNKFYIPHDVYSRSSYPPYPLGMCYIFSLDLPQKILHISRQVRPIFIEDAYIGMCLRRLGIAPKKPPNIGQFVVRPPEHFDHCYYSKLIAILTSSCPQLVSYWVDVQSSSKSASDRSMSCQKWFLVCILVPGTLFLLYLTYNPSSPVWTQGHREPIPYPIAENYSTEEPGLYHVAYPRNYKFLIDQSDICEEQKPYIVIVVPVPPWDVDARNGIRNTWGAERVVEGKVVLVLFLVGLNSGDDAETLQRQLYNENLQYKDILQSNFQDSYRNLTIKTMVMMEWLSKKCQQASYAVKVDADVLLMMKNLINMLVSLSTIKTNYMTGLVWYESPVIRDPSNRFFLPYDIYDRNAYPPYPLGMCYIISLDLPQQFLQQSKKIRPIYIEDAYLGMLLEKIGVVPTKPTNMDQFVVSPPVYNRCYYSGLIAVLTANTNQMTSFWTDIHSTSKPC</sequence>
<feature type="transmembrane region" description="Helical" evidence="13">
    <location>
        <begin position="346"/>
        <end position="367"/>
    </location>
</feature>
<dbReference type="Gene3D" id="3.90.550.50">
    <property type="match status" value="3"/>
</dbReference>
<evidence type="ECO:0000256" key="3">
    <source>
        <dbReference type="ARBA" id="ARBA00008661"/>
    </source>
</evidence>
<keyword evidence="15" id="KW-1185">Reference proteome</keyword>
<keyword evidence="8 13" id="KW-1133">Transmembrane helix</keyword>
<dbReference type="PANTHER" id="PTHR11214:SF115">
    <property type="entry name" value="HEXOSYLTRANSFERASE"/>
    <property type="match status" value="1"/>
</dbReference>
<keyword evidence="11 13" id="KW-0472">Membrane</keyword>
<reference evidence="14 15" key="1">
    <citation type="journal article" date="2019" name="Sci. Data">
        <title>Hybrid genome assembly and annotation of Danionella translucida.</title>
        <authorList>
            <person name="Kadobianskyi M."/>
            <person name="Schulze L."/>
            <person name="Schuelke M."/>
            <person name="Judkewitz B."/>
        </authorList>
    </citation>
    <scope>NUCLEOTIDE SEQUENCE [LARGE SCALE GENOMIC DNA]</scope>
    <source>
        <strain evidence="14 15">Bolton</strain>
    </source>
</reference>
<evidence type="ECO:0000256" key="13">
    <source>
        <dbReference type="SAM" id="Phobius"/>
    </source>
</evidence>
<evidence type="ECO:0000256" key="12">
    <source>
        <dbReference type="ARBA" id="ARBA00023180"/>
    </source>
</evidence>
<evidence type="ECO:0000313" key="15">
    <source>
        <dbReference type="Proteomes" id="UP000316079"/>
    </source>
</evidence>
<comment type="similarity">
    <text evidence="3">Belongs to the glycosyltransferase 31 family.</text>
</comment>
<evidence type="ECO:0000256" key="9">
    <source>
        <dbReference type="ARBA" id="ARBA00023034"/>
    </source>
</evidence>
<organism evidence="14 15">
    <name type="scientific">Danionella cerebrum</name>
    <dbReference type="NCBI Taxonomy" id="2873325"/>
    <lineage>
        <taxon>Eukaryota</taxon>
        <taxon>Metazoa</taxon>
        <taxon>Chordata</taxon>
        <taxon>Craniata</taxon>
        <taxon>Vertebrata</taxon>
        <taxon>Euteleostomi</taxon>
        <taxon>Actinopterygii</taxon>
        <taxon>Neopterygii</taxon>
        <taxon>Teleostei</taxon>
        <taxon>Ostariophysi</taxon>
        <taxon>Cypriniformes</taxon>
        <taxon>Danionidae</taxon>
        <taxon>Danioninae</taxon>
        <taxon>Danionella</taxon>
    </lineage>
</organism>
<evidence type="ECO:0000313" key="14">
    <source>
        <dbReference type="EMBL" id="TRY97833.1"/>
    </source>
</evidence>
<evidence type="ECO:0000256" key="8">
    <source>
        <dbReference type="ARBA" id="ARBA00022989"/>
    </source>
</evidence>
<protein>
    <recommendedName>
        <fullName evidence="16">Hexosyltransferase</fullName>
    </recommendedName>
</protein>
<dbReference type="AlphaFoldDB" id="A0A553R6N5"/>
<evidence type="ECO:0000256" key="11">
    <source>
        <dbReference type="ARBA" id="ARBA00023136"/>
    </source>
</evidence>
<gene>
    <name evidence="14" type="ORF">DNTS_014965</name>
</gene>
<comment type="caution">
    <text evidence="14">The sequence shown here is derived from an EMBL/GenBank/DDBJ whole genome shotgun (WGS) entry which is preliminary data.</text>
</comment>
<comment type="pathway">
    <text evidence="2">Protein modification; protein glycosylation.</text>
</comment>
<dbReference type="FunFam" id="3.90.550.50:FF:000001">
    <property type="entry name" value="Hexosyltransferase"/>
    <property type="match status" value="3"/>
</dbReference>
<keyword evidence="4" id="KW-0328">Glycosyltransferase</keyword>
<accession>A0A553R6N5</accession>
<evidence type="ECO:0008006" key="16">
    <source>
        <dbReference type="Google" id="ProtNLM"/>
    </source>
</evidence>
<dbReference type="EMBL" id="SRMA01025208">
    <property type="protein sequence ID" value="TRY97833.1"/>
    <property type="molecule type" value="Genomic_DNA"/>
</dbReference>
<keyword evidence="6 13" id="KW-0812">Transmembrane</keyword>
<dbReference type="GO" id="GO:0006493">
    <property type="term" value="P:protein O-linked glycosylation"/>
    <property type="evidence" value="ECO:0007669"/>
    <property type="project" value="TreeGrafter"/>
</dbReference>
<dbReference type="GO" id="GO:0000139">
    <property type="term" value="C:Golgi membrane"/>
    <property type="evidence" value="ECO:0007669"/>
    <property type="project" value="UniProtKB-SubCell"/>
</dbReference>
<dbReference type="Proteomes" id="UP000316079">
    <property type="component" value="Unassembled WGS sequence"/>
</dbReference>
<dbReference type="OrthoDB" id="5512589at2759"/>
<evidence type="ECO:0000256" key="5">
    <source>
        <dbReference type="ARBA" id="ARBA00022679"/>
    </source>
</evidence>
<dbReference type="GO" id="GO:0006629">
    <property type="term" value="P:lipid metabolic process"/>
    <property type="evidence" value="ECO:0007669"/>
    <property type="project" value="UniProtKB-KW"/>
</dbReference>
<keyword evidence="9" id="KW-0333">Golgi apparatus</keyword>
<evidence type="ECO:0000256" key="6">
    <source>
        <dbReference type="ARBA" id="ARBA00022692"/>
    </source>
</evidence>